<proteinExistence type="predicted"/>
<feature type="non-terminal residue" evidence="1">
    <location>
        <position position="1"/>
    </location>
</feature>
<dbReference type="AlphaFoldDB" id="A0A195BPT1"/>
<keyword evidence="2" id="KW-1185">Reference proteome</keyword>
<organism evidence="1 2">
    <name type="scientific">Atta colombica</name>
    <dbReference type="NCBI Taxonomy" id="520822"/>
    <lineage>
        <taxon>Eukaryota</taxon>
        <taxon>Metazoa</taxon>
        <taxon>Ecdysozoa</taxon>
        <taxon>Arthropoda</taxon>
        <taxon>Hexapoda</taxon>
        <taxon>Insecta</taxon>
        <taxon>Pterygota</taxon>
        <taxon>Neoptera</taxon>
        <taxon>Endopterygota</taxon>
        <taxon>Hymenoptera</taxon>
        <taxon>Apocrita</taxon>
        <taxon>Aculeata</taxon>
        <taxon>Formicoidea</taxon>
        <taxon>Formicidae</taxon>
        <taxon>Myrmicinae</taxon>
        <taxon>Atta</taxon>
    </lineage>
</organism>
<sequence>NDGTMSPCGATYSSGVLMGVILPPSHTTSFKKLNNHDSSQKPITFSDLDTILPMRAEDITREVDFQQPGRAGRSIYQLAPLPMVISNHWCH</sequence>
<name>A0A195BPT1_9HYME</name>
<protein>
    <submittedName>
        <fullName evidence="1">Uncharacterized protein</fullName>
    </submittedName>
</protein>
<evidence type="ECO:0000313" key="2">
    <source>
        <dbReference type="Proteomes" id="UP000078540"/>
    </source>
</evidence>
<gene>
    <name evidence="1" type="ORF">ALC53_03403</name>
</gene>
<dbReference type="EMBL" id="KQ976432">
    <property type="protein sequence ID" value="KYM87504.1"/>
    <property type="molecule type" value="Genomic_DNA"/>
</dbReference>
<dbReference type="Proteomes" id="UP000078540">
    <property type="component" value="Unassembled WGS sequence"/>
</dbReference>
<accession>A0A195BPT1</accession>
<evidence type="ECO:0000313" key="1">
    <source>
        <dbReference type="EMBL" id="KYM87504.1"/>
    </source>
</evidence>
<reference evidence="1 2" key="1">
    <citation type="submission" date="2015-09" db="EMBL/GenBank/DDBJ databases">
        <title>Atta colombica WGS genome.</title>
        <authorList>
            <person name="Nygaard S."/>
            <person name="Hu H."/>
            <person name="Boomsma J."/>
            <person name="Zhang G."/>
        </authorList>
    </citation>
    <scope>NUCLEOTIDE SEQUENCE [LARGE SCALE GENOMIC DNA]</scope>
    <source>
        <strain evidence="1">Treedump-2</strain>
        <tissue evidence="1">Whole body</tissue>
    </source>
</reference>